<gene>
    <name evidence="2" type="ORF">F4V44_04200</name>
</gene>
<proteinExistence type="predicted"/>
<dbReference type="InterPro" id="IPR057174">
    <property type="entry name" value="DUF7852"/>
</dbReference>
<organism evidence="2 3">
    <name type="scientific">Niallia endozanthoxylica</name>
    <dbReference type="NCBI Taxonomy" id="2036016"/>
    <lineage>
        <taxon>Bacteria</taxon>
        <taxon>Bacillati</taxon>
        <taxon>Bacillota</taxon>
        <taxon>Bacilli</taxon>
        <taxon>Bacillales</taxon>
        <taxon>Bacillaceae</taxon>
        <taxon>Niallia</taxon>
    </lineage>
</organism>
<evidence type="ECO:0000259" key="1">
    <source>
        <dbReference type="Pfam" id="PF25250"/>
    </source>
</evidence>
<dbReference type="Pfam" id="PF25250">
    <property type="entry name" value="DUF7852"/>
    <property type="match status" value="2"/>
</dbReference>
<accession>A0A5J5I0M9</accession>
<sequence length="245" mass="28249">MSDNKKHNRKDAYEQKYYRPQINIGKVLTKVPVVLAEPCLQVHTVHRTCFPENVLEIKDVKKQLVLTQCRLLLPTNKLFIKGYVRKNIQYAAITEVTSKSAAVSSDLHSHTEHIPFSLITEIKDFIAKPEMPKNNNRQEFDFYVTKPLPSGYPEKDELMSSDLSQFHQASSENYNELPYCELVSSKIIEWVEAVDRCLLESSDLMNEGTFTKTEDKLVIDFKIKILQNQHVFVTSTTNDDDCDCE</sequence>
<dbReference type="RefSeq" id="WP_150438735.1">
    <property type="nucleotide sequence ID" value="NZ_VYKL01000010.1"/>
</dbReference>
<evidence type="ECO:0000313" key="2">
    <source>
        <dbReference type="EMBL" id="KAA9028483.1"/>
    </source>
</evidence>
<feature type="domain" description="DUF7852" evidence="1">
    <location>
        <begin position="27"/>
        <end position="101"/>
    </location>
</feature>
<name>A0A5J5I0M9_9BACI</name>
<comment type="caution">
    <text evidence="2">The sequence shown here is derived from an EMBL/GenBank/DDBJ whole genome shotgun (WGS) entry which is preliminary data.</text>
</comment>
<reference evidence="2 3" key="1">
    <citation type="submission" date="2019-09" db="EMBL/GenBank/DDBJ databases">
        <title>Whole genome sequences of isolates from the Mars Exploration Rovers.</title>
        <authorList>
            <person name="Seuylemezian A."/>
            <person name="Vaishampayan P."/>
        </authorList>
    </citation>
    <scope>NUCLEOTIDE SEQUENCE [LARGE SCALE GENOMIC DNA]</scope>
    <source>
        <strain evidence="2 3">MER_TA_151</strain>
    </source>
</reference>
<keyword evidence="3" id="KW-1185">Reference proteome</keyword>
<dbReference type="InterPro" id="IPR054845">
    <property type="entry name" value="Exosporium_prot_C"/>
</dbReference>
<evidence type="ECO:0000313" key="3">
    <source>
        <dbReference type="Proteomes" id="UP000326671"/>
    </source>
</evidence>
<dbReference type="EMBL" id="VYKL01000010">
    <property type="protein sequence ID" value="KAA9028483.1"/>
    <property type="molecule type" value="Genomic_DNA"/>
</dbReference>
<feature type="domain" description="DUF7852" evidence="1">
    <location>
        <begin position="106"/>
        <end position="194"/>
    </location>
</feature>
<dbReference type="OrthoDB" id="2381017at2"/>
<dbReference type="NCBIfam" id="NF045794">
    <property type="entry name" value="CsxC_fam"/>
    <property type="match status" value="1"/>
</dbReference>
<dbReference type="AlphaFoldDB" id="A0A5J5I0M9"/>
<dbReference type="Proteomes" id="UP000326671">
    <property type="component" value="Unassembled WGS sequence"/>
</dbReference>
<protein>
    <submittedName>
        <fullName evidence="2">DUF3794 domain-containing protein</fullName>
    </submittedName>
</protein>